<name>M1PB78_DESSD</name>
<evidence type="ECO:0000259" key="1">
    <source>
        <dbReference type="Pfam" id="PF09924"/>
    </source>
</evidence>
<protein>
    <recommendedName>
        <fullName evidence="1">Phosphatidylglycerol lysyltransferase C-terminal domain-containing protein</fullName>
    </recommendedName>
</protein>
<reference evidence="3" key="1">
    <citation type="journal article" date="2013" name="Stand. Genomic Sci.">
        <title>Complete genome sequence of Desulfocapsa sulfexigens, a marine deltaproteobacterium specialized in disproportionating inorganic sulfur compounds.</title>
        <authorList>
            <person name="Finster K.W."/>
            <person name="Kjeldsen K.U."/>
            <person name="Kube M."/>
            <person name="Reinhardt R."/>
            <person name="Mussmann M."/>
            <person name="Amann R."/>
            <person name="Schreiber L."/>
        </authorList>
    </citation>
    <scope>NUCLEOTIDE SEQUENCE [LARGE SCALE GENOMIC DNA]</scope>
    <source>
        <strain evidence="3">DSM 10523 / SB164P1</strain>
    </source>
</reference>
<dbReference type="InterPro" id="IPR016181">
    <property type="entry name" value="Acyl_CoA_acyltransferase"/>
</dbReference>
<dbReference type="Pfam" id="PF09924">
    <property type="entry name" value="LPG_synthase_C"/>
    <property type="match status" value="1"/>
</dbReference>
<dbReference type="OrthoDB" id="9765580at2"/>
<dbReference type="EMBL" id="CP003985">
    <property type="protein sequence ID" value="AGF76995.1"/>
    <property type="molecule type" value="Genomic_DNA"/>
</dbReference>
<dbReference type="PANTHER" id="PTHR41373:SF1">
    <property type="entry name" value="PHOSPHATIDYLGLYCEROL LYSYLTRANSFERASE C-TERMINAL DOMAIN-CONTAINING PROTEIN"/>
    <property type="match status" value="1"/>
</dbReference>
<evidence type="ECO:0000313" key="2">
    <source>
        <dbReference type="EMBL" id="AGF76995.1"/>
    </source>
</evidence>
<feature type="domain" description="Phosphatidylglycerol lysyltransferase C-terminal" evidence="1">
    <location>
        <begin position="20"/>
        <end position="281"/>
    </location>
</feature>
<evidence type="ECO:0000313" key="3">
    <source>
        <dbReference type="Proteomes" id="UP000011721"/>
    </source>
</evidence>
<keyword evidence="3" id="KW-1185">Reference proteome</keyword>
<dbReference type="PATRIC" id="fig|1167006.5.peg.467"/>
<dbReference type="Gene3D" id="3.40.630.30">
    <property type="match status" value="1"/>
</dbReference>
<dbReference type="Proteomes" id="UP000011721">
    <property type="component" value="Chromosome"/>
</dbReference>
<gene>
    <name evidence="2" type="ordered locus">UWK_00410</name>
</gene>
<dbReference type="PIRSF" id="PIRSF018688">
    <property type="entry name" value="UCP018688"/>
    <property type="match status" value="1"/>
</dbReference>
<dbReference type="RefSeq" id="WP_015402693.1">
    <property type="nucleotide sequence ID" value="NC_020304.1"/>
</dbReference>
<dbReference type="InterPro" id="IPR016732">
    <property type="entry name" value="UCP018688"/>
</dbReference>
<dbReference type="HOGENOM" id="CLU_058411_0_0_7"/>
<dbReference type="KEGG" id="dsf:UWK_00410"/>
<proteinExistence type="predicted"/>
<dbReference type="SUPFAM" id="SSF55729">
    <property type="entry name" value="Acyl-CoA N-acyltransferases (Nat)"/>
    <property type="match status" value="2"/>
</dbReference>
<dbReference type="InterPro" id="IPR024320">
    <property type="entry name" value="LPG_synthase_C"/>
</dbReference>
<accession>M1PB78</accession>
<dbReference type="PANTHER" id="PTHR41373">
    <property type="entry name" value="DUF2156 DOMAIN-CONTAINING PROTEIN"/>
    <property type="match status" value="1"/>
</dbReference>
<dbReference type="STRING" id="1167006.UWK_00410"/>
<dbReference type="AlphaFoldDB" id="M1PB78"/>
<dbReference type="eggNOG" id="COG4866">
    <property type="taxonomic scope" value="Bacteria"/>
</dbReference>
<organism evidence="2 3">
    <name type="scientific">Desulfocapsa sulfexigens (strain DSM 10523 / SB164P1)</name>
    <dbReference type="NCBI Taxonomy" id="1167006"/>
    <lineage>
        <taxon>Bacteria</taxon>
        <taxon>Pseudomonadati</taxon>
        <taxon>Thermodesulfobacteriota</taxon>
        <taxon>Desulfobulbia</taxon>
        <taxon>Desulfobulbales</taxon>
        <taxon>Desulfocapsaceae</taxon>
        <taxon>Desulfocapsa</taxon>
    </lineage>
</organism>
<sequence>MTLHLLSLDDRLFVTEYLRRFPPETSELTFTNLYSWHNTRPIWVDVISDSLIVFAETKMGLVVLGPPVGSVSLTEVFREYGSQISGAERIPKDMIADIPLLPGVTVAEDRDNSDYVYLREELATLAGRKFTKKRNHINKCLAAYSCQYEIITSELVTECMAMQDRWCAARNCKAEPGLCGEYQAIAETLYHYQEFGLTGGAIRIKGIVEAFTVGEALNPSTVVCHFEKAMPQFQGLGQLINQWFAKNNLSGFTYVNREQDLGIPGLRRAKESYYPHHLVEKVRISLSGSSIE</sequence>